<dbReference type="PANTHER" id="PTHR12631">
    <property type="entry name" value="ALPHA-L-IDURONIDASE"/>
    <property type="match status" value="1"/>
</dbReference>
<dbReference type="InterPro" id="IPR017853">
    <property type="entry name" value="GH"/>
</dbReference>
<evidence type="ECO:0000256" key="3">
    <source>
        <dbReference type="ARBA" id="ARBA00023295"/>
    </source>
</evidence>
<dbReference type="SUPFAM" id="SSF51445">
    <property type="entry name" value="(Trans)glycosidases"/>
    <property type="match status" value="1"/>
</dbReference>
<accession>A0A848AYD7</accession>
<dbReference type="Proteomes" id="UP000576225">
    <property type="component" value="Unassembled WGS sequence"/>
</dbReference>
<dbReference type="AlphaFoldDB" id="A0A848AYD7"/>
<dbReference type="PANTHER" id="PTHR12631:SF10">
    <property type="entry name" value="BETA-XYLOSIDASE-LIKE PROTEIN-RELATED"/>
    <property type="match status" value="1"/>
</dbReference>
<dbReference type="Pfam" id="PF01229">
    <property type="entry name" value="Glyco_hydro_39"/>
    <property type="match status" value="1"/>
</dbReference>
<gene>
    <name evidence="5" type="ORF">HF882_05075</name>
</gene>
<feature type="domain" description="Glycosyl hydrolases family 39 N-terminal catalytic" evidence="4">
    <location>
        <begin position="85"/>
        <end position="235"/>
    </location>
</feature>
<evidence type="ECO:0000259" key="4">
    <source>
        <dbReference type="Pfam" id="PF01229"/>
    </source>
</evidence>
<dbReference type="RefSeq" id="WP_168961852.1">
    <property type="nucleotide sequence ID" value="NZ_JABAEW010000006.1"/>
</dbReference>
<dbReference type="InterPro" id="IPR049166">
    <property type="entry name" value="GH39_cat"/>
</dbReference>
<reference evidence="5 6" key="1">
    <citation type="submission" date="2020-04" db="EMBL/GenBank/DDBJ databases">
        <authorList>
            <person name="Hitch T.C.A."/>
            <person name="Wylensek D."/>
            <person name="Clavel T."/>
        </authorList>
    </citation>
    <scope>NUCLEOTIDE SEQUENCE [LARGE SCALE GENOMIC DNA]</scope>
    <source>
        <strain evidence="5 6">COR2-253-APC-1A</strain>
    </source>
</reference>
<keyword evidence="2" id="KW-0378">Hydrolase</keyword>
<sequence length="454" mass="52454">MQDCKRAQVTVDFSKGRGKLRKLLHGVNYMPNISSQSIFDFSEDYAKMHFTVARTHDQALNNAGQRIVDTHLIFSRFDADAEDEKNYFFDATDHLLQTTLKCGTQIYYRLGTSIEHTLDDHHFNTRVPADFQQYAKILSGIIRHYNYGWANGFHMNIPIWEIWNEADLGGKCWMGTREEFVDFFCTVLKYLKTEFPNETIGGPALCGFHEDWLVPILERCKAENIPLDFISWHAYWFEPAALINESFRMRELLDRYGFTETGIHLNEWHYLETWDGLSRNVNPETFHEIMFGEKGMHGCDSACYNAAMFIGWHDSPMDCSCYYGAGFPSKFSAWGFHDQTFGLTANYYSMKMIGEIVHEYEDRFEAQGGNANLWLLPVCDAEKKKGAVLLADYRGRYDAVELKIEGVSAAKNFKCRILDQENMETEIPIEFVAGKLTLIKKMPVSTMFLVTFDL</sequence>
<proteinExistence type="inferred from homology"/>
<dbReference type="EMBL" id="JABAEW010000006">
    <property type="protein sequence ID" value="NMD85952.1"/>
    <property type="molecule type" value="Genomic_DNA"/>
</dbReference>
<evidence type="ECO:0000313" key="6">
    <source>
        <dbReference type="Proteomes" id="UP000576225"/>
    </source>
</evidence>
<protein>
    <recommendedName>
        <fullName evidence="4">Glycosyl hydrolases family 39 N-terminal catalytic domain-containing protein</fullName>
    </recommendedName>
</protein>
<evidence type="ECO:0000313" key="5">
    <source>
        <dbReference type="EMBL" id="NMD85952.1"/>
    </source>
</evidence>
<keyword evidence="3" id="KW-0326">Glycosidase</keyword>
<organism evidence="5 6">
    <name type="scientific">Victivallis vadensis</name>
    <dbReference type="NCBI Taxonomy" id="172901"/>
    <lineage>
        <taxon>Bacteria</taxon>
        <taxon>Pseudomonadati</taxon>
        <taxon>Lentisphaerota</taxon>
        <taxon>Lentisphaeria</taxon>
        <taxon>Victivallales</taxon>
        <taxon>Victivallaceae</taxon>
        <taxon>Victivallis</taxon>
    </lineage>
</organism>
<dbReference type="Gene3D" id="3.20.20.80">
    <property type="entry name" value="Glycosidases"/>
    <property type="match status" value="1"/>
</dbReference>
<name>A0A848AYD7_9BACT</name>
<evidence type="ECO:0000256" key="2">
    <source>
        <dbReference type="ARBA" id="ARBA00022801"/>
    </source>
</evidence>
<comment type="caution">
    <text evidence="5">The sequence shown here is derived from an EMBL/GenBank/DDBJ whole genome shotgun (WGS) entry which is preliminary data.</text>
</comment>
<dbReference type="GO" id="GO:0004553">
    <property type="term" value="F:hydrolase activity, hydrolyzing O-glycosyl compounds"/>
    <property type="evidence" value="ECO:0007669"/>
    <property type="project" value="TreeGrafter"/>
</dbReference>
<comment type="similarity">
    <text evidence="1">Belongs to the glycosyl hydrolase 39 family.</text>
</comment>
<evidence type="ECO:0000256" key="1">
    <source>
        <dbReference type="ARBA" id="ARBA00008875"/>
    </source>
</evidence>
<dbReference type="InterPro" id="IPR051923">
    <property type="entry name" value="Glycosyl_Hydrolase_39"/>
</dbReference>